<keyword evidence="3" id="KW-1185">Reference proteome</keyword>
<dbReference type="Gene3D" id="3.20.20.100">
    <property type="entry name" value="NADP-dependent oxidoreductase domain"/>
    <property type="match status" value="1"/>
</dbReference>
<organism evidence="2 3">
    <name type="scientific">Paenibacillus gallinarum</name>
    <dbReference type="NCBI Taxonomy" id="2762232"/>
    <lineage>
        <taxon>Bacteria</taxon>
        <taxon>Bacillati</taxon>
        <taxon>Bacillota</taxon>
        <taxon>Bacilli</taxon>
        <taxon>Bacillales</taxon>
        <taxon>Paenibacillaceae</taxon>
        <taxon>Paenibacillus</taxon>
    </lineage>
</organism>
<dbReference type="SUPFAM" id="SSF51430">
    <property type="entry name" value="NAD(P)-linked oxidoreductase"/>
    <property type="match status" value="1"/>
</dbReference>
<evidence type="ECO:0000313" key="3">
    <source>
        <dbReference type="Proteomes" id="UP000608071"/>
    </source>
</evidence>
<dbReference type="PANTHER" id="PTHR43638:SF3">
    <property type="entry name" value="ALDEHYDE REDUCTASE"/>
    <property type="match status" value="1"/>
</dbReference>
<dbReference type="RefSeq" id="WP_191799677.1">
    <property type="nucleotide sequence ID" value="NZ_JACSQL010000003.1"/>
</dbReference>
<name>A0ABR8SY63_9BACL</name>
<dbReference type="EMBL" id="JACSQL010000003">
    <property type="protein sequence ID" value="MBD7968451.1"/>
    <property type="molecule type" value="Genomic_DNA"/>
</dbReference>
<dbReference type="InterPro" id="IPR023210">
    <property type="entry name" value="NADP_OxRdtase_dom"/>
</dbReference>
<accession>A0ABR8SY63</accession>
<dbReference type="Proteomes" id="UP000608071">
    <property type="component" value="Unassembled WGS sequence"/>
</dbReference>
<dbReference type="PRINTS" id="PR00069">
    <property type="entry name" value="ALDKETRDTASE"/>
</dbReference>
<evidence type="ECO:0000313" key="2">
    <source>
        <dbReference type="EMBL" id="MBD7968451.1"/>
    </source>
</evidence>
<reference evidence="2 3" key="1">
    <citation type="submission" date="2020-08" db="EMBL/GenBank/DDBJ databases">
        <title>A Genomic Blueprint of the Chicken Gut Microbiome.</title>
        <authorList>
            <person name="Gilroy R."/>
            <person name="Ravi A."/>
            <person name="Getino M."/>
            <person name="Pursley I."/>
            <person name="Horton D.L."/>
            <person name="Alikhan N.-F."/>
            <person name="Baker D."/>
            <person name="Gharbi K."/>
            <person name="Hall N."/>
            <person name="Watson M."/>
            <person name="Adriaenssens E.M."/>
            <person name="Foster-Nyarko E."/>
            <person name="Jarju S."/>
            <person name="Secka A."/>
            <person name="Antonio M."/>
            <person name="Oren A."/>
            <person name="Chaudhuri R."/>
            <person name="La Ragione R.M."/>
            <person name="Hildebrand F."/>
            <person name="Pallen M.J."/>
        </authorList>
    </citation>
    <scope>NUCLEOTIDE SEQUENCE [LARGE SCALE GENOMIC DNA]</scope>
    <source>
        <strain evidence="2 3">Sa2BVA9</strain>
    </source>
</reference>
<comment type="caution">
    <text evidence="2">The sequence shown here is derived from an EMBL/GenBank/DDBJ whole genome shotgun (WGS) entry which is preliminary data.</text>
</comment>
<evidence type="ECO:0000259" key="1">
    <source>
        <dbReference type="Pfam" id="PF00248"/>
    </source>
</evidence>
<dbReference type="PANTHER" id="PTHR43638">
    <property type="entry name" value="OXIDOREDUCTASE, ALDO/KETO REDUCTASE FAMILY PROTEIN"/>
    <property type="match status" value="1"/>
</dbReference>
<feature type="domain" description="NADP-dependent oxidoreductase" evidence="1">
    <location>
        <begin position="21"/>
        <end position="275"/>
    </location>
</feature>
<dbReference type="InterPro" id="IPR020471">
    <property type="entry name" value="AKR"/>
</dbReference>
<proteinExistence type="predicted"/>
<dbReference type="InterPro" id="IPR036812">
    <property type="entry name" value="NAD(P)_OxRdtase_dom_sf"/>
</dbReference>
<sequence length="288" mass="32453">MKNMIKQPTVTLPDGTQLPAIGQGTWRIGDDPSKRMEEIAALRLGVELGMKVIDTAEMYGEGLSEELVGEAIHGIRDEVFLVSKVYPHNAGKNRIITSCEQSLRRLKTDHLDLYLLHWRGDIPLAETIQGMQRLVEEGKIDRWGVSNLDKDDMEELIQLDKGDRCMVNQVLYHLGSRGIEVDLLPWQEKHQMPIMAYSPLAQGGSLRKELVQHETVIKVAEKHGISPYQLLLAWTLRSGNVLSLPKSSSEKHVKENAFVYEVMLSAEDLKQLDEAFPAPMNKVPLDIV</sequence>
<gene>
    <name evidence="2" type="ORF">H9647_10275</name>
</gene>
<dbReference type="CDD" id="cd19138">
    <property type="entry name" value="AKR_YeaE"/>
    <property type="match status" value="1"/>
</dbReference>
<protein>
    <submittedName>
        <fullName evidence="2">Aldo/keto reductase</fullName>
    </submittedName>
</protein>
<dbReference type="Pfam" id="PF00248">
    <property type="entry name" value="Aldo_ket_red"/>
    <property type="match status" value="1"/>
</dbReference>
<dbReference type="PIRSF" id="PIRSF000097">
    <property type="entry name" value="AKR"/>
    <property type="match status" value="1"/>
</dbReference>